<dbReference type="Pfam" id="PF00933">
    <property type="entry name" value="Glyco_hydro_3"/>
    <property type="match status" value="1"/>
</dbReference>
<evidence type="ECO:0000256" key="5">
    <source>
        <dbReference type="ARBA" id="ARBA00022801"/>
    </source>
</evidence>
<evidence type="ECO:0000256" key="4">
    <source>
        <dbReference type="ARBA" id="ARBA00022729"/>
    </source>
</evidence>
<dbReference type="InterPro" id="IPR031825">
    <property type="entry name" value="RXLR"/>
</dbReference>
<evidence type="ECO:0000313" key="11">
    <source>
        <dbReference type="Proteomes" id="UP000440732"/>
    </source>
</evidence>
<dbReference type="GO" id="GO:0005975">
    <property type="term" value="P:carbohydrate metabolic process"/>
    <property type="evidence" value="ECO:0007669"/>
    <property type="project" value="InterPro"/>
</dbReference>
<dbReference type="EMBL" id="QXGA01000262">
    <property type="protein sequence ID" value="KAE9148986.1"/>
    <property type="molecule type" value="Genomic_DNA"/>
</dbReference>
<dbReference type="GO" id="GO:0004553">
    <property type="term" value="F:hydrolase activity, hydrolyzing O-glycosyl compounds"/>
    <property type="evidence" value="ECO:0007669"/>
    <property type="project" value="InterPro"/>
</dbReference>
<keyword evidence="4 6" id="KW-0732">Signal</keyword>
<comment type="similarity">
    <text evidence="2 6">Belongs to the RxLR effector family.</text>
</comment>
<sequence>MRFTYFLLVATATLLSSCNASAAVSGDTQAKLSTMTSTDAAVPAHAVDASNVKRFLRSHHDEDEEEEEERVNEPWKLGGKALKAWKAKWAARAEGWLDNGHDLSTMKAELGGQGMSRKNAMKYYQFVKKYNERRNHGVAQPLIFDIDSIRGACYVAVGMLFAYEINSGASFNPELAHEMFGEDPYLTSVMGASYVRGLHNQTAACVKHFIAYSKTPTGHDRDVSHV</sequence>
<dbReference type="SUPFAM" id="SSF51445">
    <property type="entry name" value="(Trans)glycosidases"/>
    <property type="match status" value="1"/>
</dbReference>
<feature type="signal peptide" evidence="6">
    <location>
        <begin position="1"/>
        <end position="22"/>
    </location>
</feature>
<evidence type="ECO:0000313" key="9">
    <source>
        <dbReference type="EMBL" id="KAE9148986.1"/>
    </source>
</evidence>
<dbReference type="InterPro" id="IPR001764">
    <property type="entry name" value="Glyco_hydro_3_N"/>
</dbReference>
<keyword evidence="5" id="KW-0378">Hydrolase</keyword>
<evidence type="ECO:0000259" key="7">
    <source>
        <dbReference type="Pfam" id="PF00933"/>
    </source>
</evidence>
<feature type="domain" description="Glycoside hydrolase family 3 N-terminal" evidence="7">
    <location>
        <begin position="175"/>
        <end position="218"/>
    </location>
</feature>
<dbReference type="Gene3D" id="3.20.20.300">
    <property type="entry name" value="Glycoside hydrolase, family 3, N-terminal domain"/>
    <property type="match status" value="1"/>
</dbReference>
<evidence type="ECO:0000313" key="10">
    <source>
        <dbReference type="Proteomes" id="UP000429523"/>
    </source>
</evidence>
<comment type="subcellular location">
    <subcellularLocation>
        <location evidence="1 6">Secreted</location>
    </subcellularLocation>
</comment>
<protein>
    <recommendedName>
        <fullName evidence="6">RxLR effector protein</fullName>
    </recommendedName>
</protein>
<accession>A0A6A3FDI4</accession>
<reference evidence="10 11" key="1">
    <citation type="submission" date="2018-08" db="EMBL/GenBank/DDBJ databases">
        <title>Genomic investigation of the strawberry pathogen Phytophthora fragariae indicates pathogenicity is determined by transcriptional variation in three key races.</title>
        <authorList>
            <person name="Adams T.M."/>
            <person name="Armitage A.D."/>
            <person name="Sobczyk M.K."/>
            <person name="Bates H.J."/>
            <person name="Dunwell J.M."/>
            <person name="Nellist C.F."/>
            <person name="Harrison R.J."/>
        </authorList>
    </citation>
    <scope>NUCLEOTIDE SEQUENCE [LARGE SCALE GENOMIC DNA]</scope>
    <source>
        <strain evidence="9 11">NOV-5</strain>
        <strain evidence="8 10">NOV-9</strain>
    </source>
</reference>
<comment type="domain">
    <text evidence="6">The RxLR-dEER motif acts to carry the protein into the host cell cytoplasm through binding to cell surface phosphatidylinositol-3-phosphate.</text>
</comment>
<evidence type="ECO:0000256" key="1">
    <source>
        <dbReference type="ARBA" id="ARBA00004613"/>
    </source>
</evidence>
<keyword evidence="3 6" id="KW-0964">Secreted</keyword>
<dbReference type="InterPro" id="IPR017853">
    <property type="entry name" value="GH"/>
</dbReference>
<dbReference type="InterPro" id="IPR036962">
    <property type="entry name" value="Glyco_hydro_3_N_sf"/>
</dbReference>
<comment type="function">
    <text evidence="6">Effector that suppresses plant defense responses during pathogen infection.</text>
</comment>
<dbReference type="Pfam" id="PF16810">
    <property type="entry name" value="RXLR"/>
    <property type="match status" value="1"/>
</dbReference>
<dbReference type="PROSITE" id="PS51257">
    <property type="entry name" value="PROKAR_LIPOPROTEIN"/>
    <property type="match status" value="1"/>
</dbReference>
<gene>
    <name evidence="9" type="ORF">PF006_g6494</name>
    <name evidence="8" type="ORF">PF009_g7844</name>
</gene>
<evidence type="ECO:0000313" key="8">
    <source>
        <dbReference type="EMBL" id="KAE8942401.1"/>
    </source>
</evidence>
<proteinExistence type="inferred from homology"/>
<dbReference type="GO" id="GO:0005576">
    <property type="term" value="C:extracellular region"/>
    <property type="evidence" value="ECO:0007669"/>
    <property type="project" value="UniProtKB-SubCell"/>
</dbReference>
<dbReference type="EMBL" id="QXGF01000308">
    <property type="protein sequence ID" value="KAE8942401.1"/>
    <property type="molecule type" value="Genomic_DNA"/>
</dbReference>
<dbReference type="Proteomes" id="UP000440732">
    <property type="component" value="Unassembled WGS sequence"/>
</dbReference>
<name>A0A6A3FDI4_9STRA</name>
<evidence type="ECO:0000256" key="3">
    <source>
        <dbReference type="ARBA" id="ARBA00022525"/>
    </source>
</evidence>
<organism evidence="8 10">
    <name type="scientific">Phytophthora fragariae</name>
    <dbReference type="NCBI Taxonomy" id="53985"/>
    <lineage>
        <taxon>Eukaryota</taxon>
        <taxon>Sar</taxon>
        <taxon>Stramenopiles</taxon>
        <taxon>Oomycota</taxon>
        <taxon>Peronosporomycetes</taxon>
        <taxon>Peronosporales</taxon>
        <taxon>Peronosporaceae</taxon>
        <taxon>Phytophthora</taxon>
    </lineage>
</organism>
<dbReference type="AlphaFoldDB" id="A0A6A3FDI4"/>
<evidence type="ECO:0000256" key="2">
    <source>
        <dbReference type="ARBA" id="ARBA00010400"/>
    </source>
</evidence>
<evidence type="ECO:0000256" key="6">
    <source>
        <dbReference type="RuleBase" id="RU367124"/>
    </source>
</evidence>
<comment type="caution">
    <text evidence="8">The sequence shown here is derived from an EMBL/GenBank/DDBJ whole genome shotgun (WGS) entry which is preliminary data.</text>
</comment>
<dbReference type="Proteomes" id="UP000429523">
    <property type="component" value="Unassembled WGS sequence"/>
</dbReference>
<feature type="chain" id="PRO_5033917748" description="RxLR effector protein" evidence="6">
    <location>
        <begin position="23"/>
        <end position="226"/>
    </location>
</feature>